<dbReference type="EMBL" id="JAAOAQ010000754">
    <property type="protein sequence ID" value="KAF5535250.1"/>
    <property type="molecule type" value="Genomic_DNA"/>
</dbReference>
<evidence type="ECO:0000313" key="6">
    <source>
        <dbReference type="EMBL" id="KAF5535250.1"/>
    </source>
</evidence>
<feature type="region of interest" description="Disordered" evidence="3">
    <location>
        <begin position="496"/>
        <end position="581"/>
    </location>
</feature>
<organism evidence="6 7">
    <name type="scientific">Fusarium phyllophilum</name>
    <dbReference type="NCBI Taxonomy" id="47803"/>
    <lineage>
        <taxon>Eukaryota</taxon>
        <taxon>Fungi</taxon>
        <taxon>Dikarya</taxon>
        <taxon>Ascomycota</taxon>
        <taxon>Pezizomycotina</taxon>
        <taxon>Sordariomycetes</taxon>
        <taxon>Hypocreomycetidae</taxon>
        <taxon>Hypocreales</taxon>
        <taxon>Nectriaceae</taxon>
        <taxon>Fusarium</taxon>
        <taxon>Fusarium fujikuroi species complex</taxon>
    </lineage>
</organism>
<dbReference type="AlphaFoldDB" id="A0A8H5IG60"/>
<dbReference type="Proteomes" id="UP000582016">
    <property type="component" value="Unassembled WGS sequence"/>
</dbReference>
<keyword evidence="4" id="KW-1133">Transmembrane helix</keyword>
<dbReference type="Gene3D" id="3.90.550.10">
    <property type="entry name" value="Spore Coat Polysaccharide Biosynthesis Protein SpsA, Chain A"/>
    <property type="match status" value="1"/>
</dbReference>
<evidence type="ECO:0000256" key="1">
    <source>
        <dbReference type="ARBA" id="ARBA00022679"/>
    </source>
</evidence>
<dbReference type="GO" id="GO:0016757">
    <property type="term" value="F:glycosyltransferase activity"/>
    <property type="evidence" value="ECO:0007669"/>
    <property type="project" value="InterPro"/>
</dbReference>
<dbReference type="InterPro" id="IPR029044">
    <property type="entry name" value="Nucleotide-diphossugar_trans"/>
</dbReference>
<dbReference type="OrthoDB" id="4850at2759"/>
<dbReference type="PANTHER" id="PTHR37948:SF1">
    <property type="entry name" value="BLL5189 PROTEIN"/>
    <property type="match status" value="1"/>
</dbReference>
<keyword evidence="7" id="KW-1185">Reference proteome</keyword>
<accession>A0A8H5IG60</accession>
<evidence type="ECO:0000256" key="3">
    <source>
        <dbReference type="SAM" id="MobiDB-lite"/>
    </source>
</evidence>
<keyword evidence="4" id="KW-0812">Transmembrane</keyword>
<feature type="domain" description="Glycosyl transferase 64" evidence="5">
    <location>
        <begin position="99"/>
        <end position="226"/>
    </location>
</feature>
<gene>
    <name evidence="6" type="ORF">FPHYL_13222</name>
</gene>
<protein>
    <submittedName>
        <fullName evidence="6">Vegetatible incompatibility het-E-1</fullName>
    </submittedName>
</protein>
<keyword evidence="4" id="KW-0472">Membrane</keyword>
<name>A0A8H5IG60_9HYPO</name>
<evidence type="ECO:0000256" key="4">
    <source>
        <dbReference type="SAM" id="Phobius"/>
    </source>
</evidence>
<dbReference type="PANTHER" id="PTHR37948">
    <property type="entry name" value="ZGC:113208"/>
    <property type="match status" value="1"/>
</dbReference>
<dbReference type="InterPro" id="IPR015338">
    <property type="entry name" value="GT64_dom"/>
</dbReference>
<evidence type="ECO:0000313" key="7">
    <source>
        <dbReference type="Proteomes" id="UP000582016"/>
    </source>
</evidence>
<evidence type="ECO:0000256" key="2">
    <source>
        <dbReference type="ARBA" id="ARBA00023157"/>
    </source>
</evidence>
<evidence type="ECO:0000259" key="5">
    <source>
        <dbReference type="Pfam" id="PF09258"/>
    </source>
</evidence>
<dbReference type="Pfam" id="PF09258">
    <property type="entry name" value="Glyco_transf_64"/>
    <property type="match status" value="2"/>
</dbReference>
<reference evidence="6 7" key="1">
    <citation type="submission" date="2020-05" db="EMBL/GenBank/DDBJ databases">
        <title>Identification and distribution of gene clusters putatively required for synthesis of sphingolipid metabolism inhibitors in phylogenetically diverse species of the filamentous fungus Fusarium.</title>
        <authorList>
            <person name="Kim H.-S."/>
            <person name="Busman M."/>
            <person name="Brown D.W."/>
            <person name="Divon H."/>
            <person name="Uhlig S."/>
            <person name="Proctor R.H."/>
        </authorList>
    </citation>
    <scope>NUCLEOTIDE SEQUENCE [LARGE SCALE GENOMIC DNA]</scope>
    <source>
        <strain evidence="6 7">NRRL 13617</strain>
    </source>
</reference>
<keyword evidence="2" id="KW-1015">Disulfide bond</keyword>
<comment type="caution">
    <text evidence="6">The sequence shown here is derived from an EMBL/GenBank/DDBJ whole genome shotgun (WGS) entry which is preliminary data.</text>
</comment>
<sequence length="798" mass="91190">MVPISKSKSSRHRFLETSSLYLHILSSHISRLLINKTFIFTTVASVLILGLTYTDASQIILPVIASNQQITPAIARTGSPQAIWNAAKTRYSHLDEDKFTIAMLTYRRPKELNHTLSVLLEEKIPSLHEIVVIWGDVDDLPPTNFTSKHGVPVRFRRGLQDSLNEKFRPDPDFKTQSILLTDDDVYYHPSDLEFVFQTWKKFGRYRLTGALARCYDKDAKGQYTYNFCPGDKREGTIEKVREYVDQHFNCEDIALNYVQGLLTGQGPLLVTGWEEFVNLNPPSGISTKPSHLEARSKCLNDFTKIFKSMTLVHETGYIKRGLEHLKQRSSRWDQVYNGELASQQQGIMILNSDVGLKDASATCIFRHPDSSSSPRTVFDTAEQGTSRQDDTTIEDFGTPEDVLMAVIDSYFSYCQNQPYSFFHEESFRQGLSQHAFPRHLVLAVMATAPADYGMVQRGSKSAWAVRVAQDYSKMTGFAARRQQNIKQNEILLSELKNPIPKVDPQSKSASKSVKRKATSPRAPTRQSRRIAEASTKPSYDEDRDDASLSRSSTRTTKKRRTVYNNAVQSTSSDLGSNPQNHKDVKSIIEGWTSLKLEADEPIRDASGAFHFDSHPDFRPNKSPEEIIREGSFGGSYWRPLFSKHLKITIQGDWRELPSSWTAGLNVDEYLTSDTYNPEINKYGVACGQSIEEWEAAGWIAHEYDVRGWFQWYCRFWMGRRCSDDERQISRWKKCVGETGRWRRILLKKYVALGIRTVFADDGRDEDEVDVSPVVHQTCHHWAYEVRQDALERFWADGK</sequence>
<dbReference type="GO" id="GO:0016020">
    <property type="term" value="C:membrane"/>
    <property type="evidence" value="ECO:0007669"/>
    <property type="project" value="InterPro"/>
</dbReference>
<keyword evidence="1" id="KW-0808">Transferase</keyword>
<feature type="transmembrane region" description="Helical" evidence="4">
    <location>
        <begin position="33"/>
        <end position="53"/>
    </location>
</feature>
<proteinExistence type="predicted"/>
<dbReference type="SUPFAM" id="SSF53448">
    <property type="entry name" value="Nucleotide-diphospho-sugar transferases"/>
    <property type="match status" value="1"/>
</dbReference>
<feature type="domain" description="Glycosyl transferase 64" evidence="5">
    <location>
        <begin position="237"/>
        <end position="317"/>
    </location>
</feature>
<feature type="compositionally biased region" description="Polar residues" evidence="3">
    <location>
        <begin position="562"/>
        <end position="579"/>
    </location>
</feature>
<feature type="region of interest" description="Disordered" evidence="3">
    <location>
        <begin position="370"/>
        <end position="393"/>
    </location>
</feature>